<dbReference type="GeneID" id="87892674"/>
<accession>A0ABR0FAA3</accession>
<evidence type="ECO:0000313" key="2">
    <source>
        <dbReference type="EMBL" id="KAK4639950.1"/>
    </source>
</evidence>
<comment type="caution">
    <text evidence="2">The sequence shown here is derived from an EMBL/GenBank/DDBJ whole genome shotgun (WGS) entry which is preliminary data.</text>
</comment>
<dbReference type="Proteomes" id="UP001322138">
    <property type="component" value="Unassembled WGS sequence"/>
</dbReference>
<name>A0ABR0FAA3_9PEZI</name>
<dbReference type="EMBL" id="JAFFGZ010000009">
    <property type="protein sequence ID" value="KAK4639950.1"/>
    <property type="molecule type" value="Genomic_DNA"/>
</dbReference>
<dbReference type="RefSeq" id="XP_062728926.1">
    <property type="nucleotide sequence ID" value="XM_062873250.1"/>
</dbReference>
<keyword evidence="3" id="KW-1185">Reference proteome</keyword>
<feature type="region of interest" description="Disordered" evidence="1">
    <location>
        <begin position="1"/>
        <end position="22"/>
    </location>
</feature>
<organism evidence="2 3">
    <name type="scientific">Podospora bellae-mahoneyi</name>
    <dbReference type="NCBI Taxonomy" id="2093777"/>
    <lineage>
        <taxon>Eukaryota</taxon>
        <taxon>Fungi</taxon>
        <taxon>Dikarya</taxon>
        <taxon>Ascomycota</taxon>
        <taxon>Pezizomycotina</taxon>
        <taxon>Sordariomycetes</taxon>
        <taxon>Sordariomycetidae</taxon>
        <taxon>Sordariales</taxon>
        <taxon>Podosporaceae</taxon>
        <taxon>Podospora</taxon>
    </lineage>
</organism>
<reference evidence="2 3" key="1">
    <citation type="journal article" date="2023" name="bioRxiv">
        <title>High-quality genome assemblies of four members of thePodospora anserinaspecies complex.</title>
        <authorList>
            <person name="Ament-Velasquez S.L."/>
            <person name="Vogan A.A."/>
            <person name="Wallerman O."/>
            <person name="Hartmann F."/>
            <person name="Gautier V."/>
            <person name="Silar P."/>
            <person name="Giraud T."/>
            <person name="Johannesson H."/>
        </authorList>
    </citation>
    <scope>NUCLEOTIDE SEQUENCE [LARGE SCALE GENOMIC DNA]</scope>
    <source>
        <strain evidence="2 3">CBS 112042</strain>
    </source>
</reference>
<gene>
    <name evidence="2" type="ORF">QC761_0113610</name>
</gene>
<proteinExistence type="predicted"/>
<sequence>MSCQTRKSWKASLIGGTSNPPPVTTVNFPSSPSSPSTVGTIVILLAATAPGIVFLRAESWIPIFCKLVYVHDASD</sequence>
<evidence type="ECO:0000256" key="1">
    <source>
        <dbReference type="SAM" id="MobiDB-lite"/>
    </source>
</evidence>
<protein>
    <recommendedName>
        <fullName evidence="4">Transmembrane protein</fullName>
    </recommendedName>
</protein>
<evidence type="ECO:0008006" key="4">
    <source>
        <dbReference type="Google" id="ProtNLM"/>
    </source>
</evidence>
<evidence type="ECO:0000313" key="3">
    <source>
        <dbReference type="Proteomes" id="UP001322138"/>
    </source>
</evidence>